<dbReference type="EMBL" id="UAPQ01000008">
    <property type="protein sequence ID" value="SPT53776.1"/>
    <property type="molecule type" value="Genomic_DNA"/>
</dbReference>
<evidence type="ECO:0000313" key="1">
    <source>
        <dbReference type="EMBL" id="SPT53776.1"/>
    </source>
</evidence>
<evidence type="ECO:0000313" key="2">
    <source>
        <dbReference type="Proteomes" id="UP000250006"/>
    </source>
</evidence>
<comment type="caution">
    <text evidence="1">The sequence shown here is derived from an EMBL/GenBank/DDBJ whole genome shotgun (WGS) entry which is preliminary data.</text>
</comment>
<organism evidence="1 2">
    <name type="scientific">Actinomyces bovis</name>
    <dbReference type="NCBI Taxonomy" id="1658"/>
    <lineage>
        <taxon>Bacteria</taxon>
        <taxon>Bacillati</taxon>
        <taxon>Actinomycetota</taxon>
        <taxon>Actinomycetes</taxon>
        <taxon>Actinomycetales</taxon>
        <taxon>Actinomycetaceae</taxon>
        <taxon>Actinomyces</taxon>
    </lineage>
</organism>
<protein>
    <submittedName>
        <fullName evidence="1">Uncharacterized protein</fullName>
    </submittedName>
</protein>
<gene>
    <name evidence="1" type="ORF">NCTC11535_01460</name>
</gene>
<proteinExistence type="predicted"/>
<sequence length="200" mass="21645">MSDRVEVEVTVTMRPTSGGPAHSSVARVCPVVVSTVSSSRDDVVETINSARSCLIDCSSLVLVDLADTVAHLLVADPPPPAGFRDVCLTPDMAIRIRGMYSLARPLSAVELDLLPAGSVVECRAGRHVGRQWRQDGWFARTHKRLGTSEVTAWQQIPVPSLPPVLRVRRADELALTYALRLVHVPGVSAPHSASRQEKSK</sequence>
<name>A0ABY1VNT5_9ACTO</name>
<dbReference type="RefSeq" id="WP_111836721.1">
    <property type="nucleotide sequence ID" value="NZ_UAPQ01000008.1"/>
</dbReference>
<accession>A0ABY1VNT5</accession>
<reference evidence="1 2" key="1">
    <citation type="submission" date="2018-06" db="EMBL/GenBank/DDBJ databases">
        <authorList>
            <consortium name="Pathogen Informatics"/>
            <person name="Doyle S."/>
        </authorList>
    </citation>
    <scope>NUCLEOTIDE SEQUENCE [LARGE SCALE GENOMIC DNA]</scope>
    <source>
        <strain evidence="1 2">NCTC11535</strain>
    </source>
</reference>
<dbReference type="Proteomes" id="UP000250006">
    <property type="component" value="Unassembled WGS sequence"/>
</dbReference>
<keyword evidence="2" id="KW-1185">Reference proteome</keyword>